<dbReference type="PANTHER" id="PTHR46967:SF2">
    <property type="entry name" value="SUSHI, VON WILLEBRAND FACTOR TYPE A, EGF AND PENTRAXIN DOMAIN-CONTAINING PROTEIN 1-LIKE"/>
    <property type="match status" value="1"/>
</dbReference>
<dbReference type="Proteomes" id="UP000095280">
    <property type="component" value="Unplaced"/>
</dbReference>
<name>A0A1I8FMX6_9PLAT</name>
<dbReference type="SMART" id="SM01411">
    <property type="entry name" value="Ephrin_rec_like"/>
    <property type="match status" value="1"/>
</dbReference>
<dbReference type="WBParaSite" id="maker-unitig_41319-snap-gene-0.2-mRNA-1">
    <property type="protein sequence ID" value="maker-unitig_41319-snap-gene-0.2-mRNA-1"/>
    <property type="gene ID" value="maker-unitig_41319-snap-gene-0.2"/>
</dbReference>
<dbReference type="SUPFAM" id="SSF57184">
    <property type="entry name" value="Growth factor receptor domain"/>
    <property type="match status" value="1"/>
</dbReference>
<sequence length="448" mass="48356">GNSREFKCQKLPARLIQSAPRAAALPPSWAWGASRQLAGSRELPEVRQGLHCCHGRLVELHALPCRQLPCVKCPAGTSSKAGAEECSKCQPGHFSPPGAAACKPLPSRRISTAGASACHRCPAGSFSVAGASACHRLPGRQGRLDLHPLPCRQLLCYGRLRLHPAVRPAASQLWVPRLCTLCPCRPVRLLRKAAKQCKACPPGTFSDAARRRRLSAKTKAESLLCLVELARTASATIDNDVYSYGQALHKKFSKPSDFQCMRQPETYLLLLLLLPELRRGGRAANVPSELMRLAVAEQSAGTGFDSSYARLRDGWEAARKLGARKFDTQTDPPNAPGLQPFFLTTPLQICTASLKLEPRGAASPAANGSGSRRVHAGGKQLSRTMLDGEAERLAAVWRRRRRARGADRQRQSPPPPPPQTRQLDAGSGCSCVGEAGANREKSNLFAIC</sequence>
<dbReference type="PANTHER" id="PTHR46967">
    <property type="entry name" value="INSULIN-LIKE GROWTH FACTOR BINDING PROTEIN,N-TERMINAL"/>
    <property type="match status" value="1"/>
</dbReference>
<protein>
    <submittedName>
        <fullName evidence="3">Ephrin_rec_like domain-containing protein</fullName>
    </submittedName>
</protein>
<keyword evidence="2" id="KW-1185">Reference proteome</keyword>
<dbReference type="AlphaFoldDB" id="A0A1I8FMX6"/>
<organism evidence="2 3">
    <name type="scientific">Macrostomum lignano</name>
    <dbReference type="NCBI Taxonomy" id="282301"/>
    <lineage>
        <taxon>Eukaryota</taxon>
        <taxon>Metazoa</taxon>
        <taxon>Spiralia</taxon>
        <taxon>Lophotrochozoa</taxon>
        <taxon>Platyhelminthes</taxon>
        <taxon>Rhabditophora</taxon>
        <taxon>Macrostomorpha</taxon>
        <taxon>Macrostomida</taxon>
        <taxon>Macrostomidae</taxon>
        <taxon>Macrostomum</taxon>
    </lineage>
</organism>
<feature type="compositionally biased region" description="Low complexity" evidence="1">
    <location>
        <begin position="360"/>
        <end position="371"/>
    </location>
</feature>
<reference evidence="3" key="1">
    <citation type="submission" date="2016-11" db="UniProtKB">
        <authorList>
            <consortium name="WormBaseParasite"/>
        </authorList>
    </citation>
    <scope>IDENTIFICATION</scope>
</reference>
<feature type="region of interest" description="Disordered" evidence="1">
    <location>
        <begin position="360"/>
        <end position="382"/>
    </location>
</feature>
<evidence type="ECO:0000313" key="2">
    <source>
        <dbReference type="Proteomes" id="UP000095280"/>
    </source>
</evidence>
<proteinExistence type="predicted"/>
<accession>A0A1I8FMX6</accession>
<dbReference type="InterPro" id="IPR009030">
    <property type="entry name" value="Growth_fac_rcpt_cys_sf"/>
</dbReference>
<evidence type="ECO:0000256" key="1">
    <source>
        <dbReference type="SAM" id="MobiDB-lite"/>
    </source>
</evidence>
<evidence type="ECO:0000313" key="3">
    <source>
        <dbReference type="WBParaSite" id="maker-unitig_41319-snap-gene-0.2-mRNA-1"/>
    </source>
</evidence>
<feature type="region of interest" description="Disordered" evidence="1">
    <location>
        <begin position="400"/>
        <end position="426"/>
    </location>
</feature>